<dbReference type="Pfam" id="PF07963">
    <property type="entry name" value="N_methyl"/>
    <property type="match status" value="1"/>
</dbReference>
<evidence type="ECO:0000313" key="2">
    <source>
        <dbReference type="EMBL" id="AGA29213.1"/>
    </source>
</evidence>
<proteinExistence type="predicted"/>
<organism evidence="2 3">
    <name type="scientific">Singulisphaera acidiphila (strain ATCC BAA-1392 / DSM 18658 / VKM B-2454 / MOB10)</name>
    <dbReference type="NCBI Taxonomy" id="886293"/>
    <lineage>
        <taxon>Bacteria</taxon>
        <taxon>Pseudomonadati</taxon>
        <taxon>Planctomycetota</taxon>
        <taxon>Planctomycetia</taxon>
        <taxon>Isosphaerales</taxon>
        <taxon>Isosphaeraceae</taxon>
        <taxon>Singulisphaera</taxon>
    </lineage>
</organism>
<dbReference type="STRING" id="886293.Sinac_5060"/>
<sequence>MRRQAFTLIELLVVIAIIAVLIALLLPAVQAAREAARRIQCTNGLKQLGLAMHNYHDTLGAFPIGRMGTNYTYPTTVTANANRRTWGLSTMAFIEQVNLYNAANFAVSFHEAHNQTVRMTFVGAFHCPSDPNTNLIEGGSPSGLTGKERYKSNYMVNWGNTHFTQADTPNGTGGKNWNYPDPFVGPLGDTVAFGGAPFAGNVSRNISSITDGASNTLLMAEVIIGADSADGKTLDIRGDFYNDDQNCAVFMAYTAPNSKTPDQLGYCSPGGLNPPCIKVPNTKTATFNAARSYHSGGVNAALADGSVRYFKDTINLNIWRALSTSKGGEVLSSDSY</sequence>
<dbReference type="Pfam" id="PF07596">
    <property type="entry name" value="SBP_bac_10"/>
    <property type="match status" value="1"/>
</dbReference>
<gene>
    <name evidence="2" type="ordered locus">Sinac_5060</name>
</gene>
<dbReference type="InterPro" id="IPR011453">
    <property type="entry name" value="DUF1559"/>
</dbReference>
<dbReference type="eggNOG" id="COG2165">
    <property type="taxonomic scope" value="Bacteria"/>
</dbReference>
<dbReference type="NCBIfam" id="TIGR02532">
    <property type="entry name" value="IV_pilin_GFxxxE"/>
    <property type="match status" value="1"/>
</dbReference>
<dbReference type="RefSeq" id="WP_015248319.1">
    <property type="nucleotide sequence ID" value="NC_019892.1"/>
</dbReference>
<dbReference type="OrthoDB" id="270727at2"/>
<dbReference type="KEGG" id="saci:Sinac_5060"/>
<dbReference type="PANTHER" id="PTHR30093">
    <property type="entry name" value="GENERAL SECRETION PATHWAY PROTEIN G"/>
    <property type="match status" value="1"/>
</dbReference>
<name>L0DK52_SINAD</name>
<dbReference type="PANTHER" id="PTHR30093:SF2">
    <property type="entry name" value="TYPE II SECRETION SYSTEM PROTEIN H"/>
    <property type="match status" value="1"/>
</dbReference>
<keyword evidence="3" id="KW-1185">Reference proteome</keyword>
<dbReference type="HOGENOM" id="CLU_041661_0_0_0"/>
<evidence type="ECO:0000259" key="1">
    <source>
        <dbReference type="Pfam" id="PF07596"/>
    </source>
</evidence>
<dbReference type="EMBL" id="CP003364">
    <property type="protein sequence ID" value="AGA29213.1"/>
    <property type="molecule type" value="Genomic_DNA"/>
</dbReference>
<dbReference type="AlphaFoldDB" id="L0DK52"/>
<dbReference type="InterPro" id="IPR045584">
    <property type="entry name" value="Pilin-like"/>
</dbReference>
<dbReference type="SUPFAM" id="SSF54523">
    <property type="entry name" value="Pili subunits"/>
    <property type="match status" value="1"/>
</dbReference>
<dbReference type="Proteomes" id="UP000010798">
    <property type="component" value="Chromosome"/>
</dbReference>
<feature type="domain" description="DUF1559" evidence="1">
    <location>
        <begin position="30"/>
        <end position="316"/>
    </location>
</feature>
<reference evidence="2 3" key="1">
    <citation type="submission" date="2012-02" db="EMBL/GenBank/DDBJ databases">
        <title>Complete sequence of chromosome of Singulisphaera acidiphila DSM 18658.</title>
        <authorList>
            <consortium name="US DOE Joint Genome Institute (JGI-PGF)"/>
            <person name="Lucas S."/>
            <person name="Copeland A."/>
            <person name="Lapidus A."/>
            <person name="Glavina del Rio T."/>
            <person name="Dalin E."/>
            <person name="Tice H."/>
            <person name="Bruce D."/>
            <person name="Goodwin L."/>
            <person name="Pitluck S."/>
            <person name="Peters L."/>
            <person name="Ovchinnikova G."/>
            <person name="Chertkov O."/>
            <person name="Kyrpides N."/>
            <person name="Mavromatis K."/>
            <person name="Ivanova N."/>
            <person name="Brettin T."/>
            <person name="Detter J.C."/>
            <person name="Han C."/>
            <person name="Larimer F."/>
            <person name="Land M."/>
            <person name="Hauser L."/>
            <person name="Markowitz V."/>
            <person name="Cheng J.-F."/>
            <person name="Hugenholtz P."/>
            <person name="Woyke T."/>
            <person name="Wu D."/>
            <person name="Tindall B."/>
            <person name="Pomrenke H."/>
            <person name="Brambilla E."/>
            <person name="Klenk H.-P."/>
            <person name="Eisen J.A."/>
        </authorList>
    </citation>
    <scope>NUCLEOTIDE SEQUENCE [LARGE SCALE GENOMIC DNA]</scope>
    <source>
        <strain evidence="3">ATCC BAA-1392 / DSM 18658 / VKM B-2454 / MOB10</strain>
    </source>
</reference>
<evidence type="ECO:0000313" key="3">
    <source>
        <dbReference type="Proteomes" id="UP000010798"/>
    </source>
</evidence>
<dbReference type="InterPro" id="IPR012902">
    <property type="entry name" value="N_methyl_site"/>
</dbReference>
<accession>L0DK52</accession>
<dbReference type="NCBIfam" id="TIGR04294">
    <property type="entry name" value="pre_pil_HX9DG"/>
    <property type="match status" value="1"/>
</dbReference>
<dbReference type="InterPro" id="IPR027558">
    <property type="entry name" value="Pre_pil_HX9DG_C"/>
</dbReference>
<protein>
    <submittedName>
        <fullName evidence="2">Prepilin-type N-terminal cleavage/methylation domain-containing protein</fullName>
    </submittedName>
</protein>
<dbReference type="Gene3D" id="3.30.700.10">
    <property type="entry name" value="Glycoprotein, Type 4 Pilin"/>
    <property type="match status" value="1"/>
</dbReference>